<keyword evidence="1" id="KW-1003">Cell membrane</keyword>
<dbReference type="OrthoDB" id="9801753at2"/>
<dbReference type="AlphaFoldDB" id="A0A239BH47"/>
<dbReference type="EMBL" id="FZOC01000005">
    <property type="protein sequence ID" value="SNS06962.1"/>
    <property type="molecule type" value="Genomic_DNA"/>
</dbReference>
<accession>A0A239BH47</accession>
<keyword evidence="3" id="KW-1185">Reference proteome</keyword>
<dbReference type="NCBIfam" id="TIGR00278">
    <property type="entry name" value="membrane protein insertion efficiency factor YidD"/>
    <property type="match status" value="1"/>
</dbReference>
<comment type="function">
    <text evidence="1">Could be involved in insertion of integral membrane proteins into the membrane.</text>
</comment>
<sequence>MLRGTRGAERTMAQSVLLAFIWLYQRLLSPLFAGSCRFEPSCSQYARQAVILHGAFKGGLLTLWRLLRCQPLCRGGHDPVPVGFTPNIPDTHAS</sequence>
<comment type="subcellular location">
    <subcellularLocation>
        <location evidence="1">Cell membrane</location>
        <topology evidence="1">Peripheral membrane protein</topology>
        <orientation evidence="1">Cytoplasmic side</orientation>
    </subcellularLocation>
</comment>
<dbReference type="Proteomes" id="UP000198324">
    <property type="component" value="Unassembled WGS sequence"/>
</dbReference>
<protein>
    <recommendedName>
        <fullName evidence="1">Putative membrane protein insertion efficiency factor</fullName>
    </recommendedName>
</protein>
<keyword evidence="1" id="KW-0472">Membrane</keyword>
<gene>
    <name evidence="2" type="ORF">SAMN04488503_2558</name>
</gene>
<dbReference type="Pfam" id="PF01809">
    <property type="entry name" value="YidD"/>
    <property type="match status" value="1"/>
</dbReference>
<comment type="similarity">
    <text evidence="1">Belongs to the UPF0161 family.</text>
</comment>
<evidence type="ECO:0000313" key="2">
    <source>
        <dbReference type="EMBL" id="SNS06962.1"/>
    </source>
</evidence>
<proteinExistence type="inferred from homology"/>
<dbReference type="GO" id="GO:0005886">
    <property type="term" value="C:plasma membrane"/>
    <property type="evidence" value="ECO:0007669"/>
    <property type="project" value="UniProtKB-SubCell"/>
</dbReference>
<dbReference type="PANTHER" id="PTHR33383">
    <property type="entry name" value="MEMBRANE PROTEIN INSERTION EFFICIENCY FACTOR-RELATED"/>
    <property type="match status" value="1"/>
</dbReference>
<organism evidence="2 3">
    <name type="scientific">Humidesulfovibrio mexicanus</name>
    <dbReference type="NCBI Taxonomy" id="147047"/>
    <lineage>
        <taxon>Bacteria</taxon>
        <taxon>Pseudomonadati</taxon>
        <taxon>Thermodesulfobacteriota</taxon>
        <taxon>Desulfovibrionia</taxon>
        <taxon>Desulfovibrionales</taxon>
        <taxon>Desulfovibrionaceae</taxon>
        <taxon>Humidesulfovibrio</taxon>
    </lineage>
</organism>
<dbReference type="SMART" id="SM01234">
    <property type="entry name" value="Haemolytic"/>
    <property type="match status" value="1"/>
</dbReference>
<dbReference type="PANTHER" id="PTHR33383:SF1">
    <property type="entry name" value="MEMBRANE PROTEIN INSERTION EFFICIENCY FACTOR-RELATED"/>
    <property type="match status" value="1"/>
</dbReference>
<dbReference type="InterPro" id="IPR002696">
    <property type="entry name" value="Membr_insert_effic_factor_YidD"/>
</dbReference>
<evidence type="ECO:0000313" key="3">
    <source>
        <dbReference type="Proteomes" id="UP000198324"/>
    </source>
</evidence>
<name>A0A239BH47_9BACT</name>
<dbReference type="HAMAP" id="MF_00386">
    <property type="entry name" value="UPF0161_YidD"/>
    <property type="match status" value="1"/>
</dbReference>
<evidence type="ECO:0000256" key="1">
    <source>
        <dbReference type="HAMAP-Rule" id="MF_00386"/>
    </source>
</evidence>
<reference evidence="2 3" key="1">
    <citation type="submission" date="2017-06" db="EMBL/GenBank/DDBJ databases">
        <authorList>
            <person name="Kim H.J."/>
            <person name="Triplett B.A."/>
        </authorList>
    </citation>
    <scope>NUCLEOTIDE SEQUENCE [LARGE SCALE GENOMIC DNA]</scope>
    <source>
        <strain evidence="2 3">DSM 13116</strain>
    </source>
</reference>